<keyword evidence="7" id="KW-0539">Nucleus</keyword>
<dbReference type="GO" id="GO:0031267">
    <property type="term" value="F:small GTPase binding"/>
    <property type="evidence" value="ECO:0007669"/>
    <property type="project" value="InterPro"/>
</dbReference>
<dbReference type="PANTHER" id="PTHR10997:SF8">
    <property type="entry name" value="EXPORTIN-2"/>
    <property type="match status" value="1"/>
</dbReference>
<dbReference type="PROSITE" id="PS50166">
    <property type="entry name" value="IMPORTIN_B_NT"/>
    <property type="match status" value="1"/>
</dbReference>
<evidence type="ECO:0000256" key="6">
    <source>
        <dbReference type="ARBA" id="ARBA00022927"/>
    </source>
</evidence>
<evidence type="ECO:0000313" key="10">
    <source>
        <dbReference type="Proteomes" id="UP000320333"/>
    </source>
</evidence>
<keyword evidence="6" id="KW-0653">Protein transport</keyword>
<dbReference type="OrthoDB" id="3268246at2759"/>
<dbReference type="SMART" id="SM00913">
    <property type="entry name" value="IBN_N"/>
    <property type="match status" value="1"/>
</dbReference>
<dbReference type="GO" id="GO:0006606">
    <property type="term" value="P:protein import into nucleus"/>
    <property type="evidence" value="ECO:0007669"/>
    <property type="project" value="TreeGrafter"/>
</dbReference>
<evidence type="ECO:0000256" key="3">
    <source>
        <dbReference type="ARBA" id="ARBA00008669"/>
    </source>
</evidence>
<dbReference type="Pfam" id="PF03810">
    <property type="entry name" value="IBN_N"/>
    <property type="match status" value="1"/>
</dbReference>
<dbReference type="Gene3D" id="1.25.10.10">
    <property type="entry name" value="Leucine-rich Repeat Variant"/>
    <property type="match status" value="1"/>
</dbReference>
<comment type="similarity">
    <text evidence="3">Belongs to the XPO2/CSE1 family.</text>
</comment>
<evidence type="ECO:0000256" key="4">
    <source>
        <dbReference type="ARBA" id="ARBA00022448"/>
    </source>
</evidence>
<dbReference type="AlphaFoldDB" id="A0A507FEE4"/>
<dbReference type="GO" id="GO:0005635">
    <property type="term" value="C:nuclear envelope"/>
    <property type="evidence" value="ECO:0007669"/>
    <property type="project" value="TreeGrafter"/>
</dbReference>
<dbReference type="InterPro" id="IPR001494">
    <property type="entry name" value="Importin-beta_N"/>
</dbReference>
<dbReference type="InterPro" id="IPR016024">
    <property type="entry name" value="ARM-type_fold"/>
</dbReference>
<comment type="subcellular location">
    <subcellularLocation>
        <location evidence="2">Cytoplasm</location>
    </subcellularLocation>
    <subcellularLocation>
        <location evidence="1">Nucleus</location>
    </subcellularLocation>
</comment>
<evidence type="ECO:0000256" key="5">
    <source>
        <dbReference type="ARBA" id="ARBA00022490"/>
    </source>
</evidence>
<accession>A0A507FEE4</accession>
<dbReference type="InterPro" id="IPR005043">
    <property type="entry name" value="XPO2_C"/>
</dbReference>
<dbReference type="GO" id="GO:0006611">
    <property type="term" value="P:protein export from nucleus"/>
    <property type="evidence" value="ECO:0007669"/>
    <property type="project" value="TreeGrafter"/>
</dbReference>
<sequence length="947" mass="105127">MEVEIAQHIQNTLSAALEVRKNAESGLLSLETKPGFCIALLTLVGSAAVDLATRMTCAVYFKNYVKKNWKQHEGEADKILPADRVAIKTHIVDLMITAPHSIQLQLSEAVTMIADNDFPAQWSNLIPLLVSKLDASNYDINSGVLQTAHSIFKRWRHQFRSNELFTEINLVLTEFAAPYLAFFQATDALVDQNAGNPKALAVLFNTILLLTKIFYSMNCQDLPEFFENNHNACMSLFKKYLLYKNPALETNDDEEAGPIQKVQASICEIIDLYGSKYDEDFTTLPQFVETVWGLLTTTGLEPKNDELVSKAIGFLTSVARPARHKHMFSVDVLRNICQSIILPNMSLRESDVELFQDDCMEYIRRDLEGSDNGTRRGAATDLIRGLLAHFSQEITAILSEYLGVLLAEYARDQKANWKAKDTALYLIIAVSAKSSSLQSGVINTNEHINIVDVFAANVLPDLQAPVNGPTEPIIKVDALKYLSKSQILEVFPFIVQHLSSANYVVYTYAAVCVERILALKSGAHAMFNKMDVQQYIQPMLLRLFALIQDSGVSSAKFAENDYLMKALMRVLLIAKDDVLPYASEILSRLTQIIDVISKNPSNPKFNHFAFEAVGTLIRNVCQSNAQIVAEFEQFLFPPFQGILQQDIAEFMPYVFQLLAQMLAIHKEMGIPPAYKQMLQPLLAPALWESHGNIPALVGLLGSYLSKGAAEIAAAGQLTAILGIYHKLISSRMNDHFGFDLIISVYENVPSASLAPFHKNILMLILQRLKSSRTPKLVNGFLKLLASLMIFEKEGMNPDEVIGYFDGITPNLFRDMSQSVVLPGLAEFHQPEERNLFVVGFTKMLTTSATMVSDAYLPPQYCQTIVSLLKIPAAQDADVNPEDEFYIADVEEAGYQASFAKLAAPSKKKTGLLANIADPTAYVMQSMSGFRNSPAGARIGAEVYALFA</sequence>
<keyword evidence="10" id="KW-1185">Reference proteome</keyword>
<dbReference type="STRING" id="246404.A0A507FEE4"/>
<reference evidence="9 10" key="1">
    <citation type="journal article" date="2019" name="Sci. Rep.">
        <title>Comparative genomics of chytrid fungi reveal insights into the obligate biotrophic and pathogenic lifestyle of Synchytrium endobioticum.</title>
        <authorList>
            <person name="van de Vossenberg B.T.L.H."/>
            <person name="Warris S."/>
            <person name="Nguyen H.D.T."/>
            <person name="van Gent-Pelzer M.P.E."/>
            <person name="Joly D.L."/>
            <person name="van de Geest H.C."/>
            <person name="Bonants P.J.M."/>
            <person name="Smith D.S."/>
            <person name="Levesque C.A."/>
            <person name="van der Lee T.A.J."/>
        </authorList>
    </citation>
    <scope>NUCLEOTIDE SEQUENCE [LARGE SCALE GENOMIC DNA]</scope>
    <source>
        <strain evidence="9 10">CBS 675.73</strain>
    </source>
</reference>
<evidence type="ECO:0000256" key="1">
    <source>
        <dbReference type="ARBA" id="ARBA00004123"/>
    </source>
</evidence>
<keyword evidence="4" id="KW-0813">Transport</keyword>
<organism evidence="9 10">
    <name type="scientific">Chytriomyces confervae</name>
    <dbReference type="NCBI Taxonomy" id="246404"/>
    <lineage>
        <taxon>Eukaryota</taxon>
        <taxon>Fungi</taxon>
        <taxon>Fungi incertae sedis</taxon>
        <taxon>Chytridiomycota</taxon>
        <taxon>Chytridiomycota incertae sedis</taxon>
        <taxon>Chytridiomycetes</taxon>
        <taxon>Chytridiales</taxon>
        <taxon>Chytriomycetaceae</taxon>
        <taxon>Chytriomyces</taxon>
    </lineage>
</organism>
<dbReference type="InterPro" id="IPR011989">
    <property type="entry name" value="ARM-like"/>
</dbReference>
<name>A0A507FEE4_9FUNG</name>
<dbReference type="Proteomes" id="UP000320333">
    <property type="component" value="Unassembled WGS sequence"/>
</dbReference>
<dbReference type="EMBL" id="QEAP01000112">
    <property type="protein sequence ID" value="TPX74721.1"/>
    <property type="molecule type" value="Genomic_DNA"/>
</dbReference>
<gene>
    <name evidence="9" type="ORF">CcCBS67573_g04017</name>
</gene>
<dbReference type="Pfam" id="PF08506">
    <property type="entry name" value="Cse1"/>
    <property type="match status" value="1"/>
</dbReference>
<evidence type="ECO:0000313" key="9">
    <source>
        <dbReference type="EMBL" id="TPX74721.1"/>
    </source>
</evidence>
<proteinExistence type="inferred from homology"/>
<evidence type="ECO:0000256" key="2">
    <source>
        <dbReference type="ARBA" id="ARBA00004496"/>
    </source>
</evidence>
<evidence type="ECO:0000256" key="7">
    <source>
        <dbReference type="ARBA" id="ARBA00023242"/>
    </source>
</evidence>
<feature type="domain" description="Importin N-terminal" evidence="8">
    <location>
        <begin position="23"/>
        <end position="97"/>
    </location>
</feature>
<dbReference type="GO" id="GO:0005829">
    <property type="term" value="C:cytosol"/>
    <property type="evidence" value="ECO:0007669"/>
    <property type="project" value="TreeGrafter"/>
</dbReference>
<dbReference type="InterPro" id="IPR013713">
    <property type="entry name" value="XPO2_central"/>
</dbReference>
<protein>
    <recommendedName>
        <fullName evidence="8">Importin N-terminal domain-containing protein</fullName>
    </recommendedName>
</protein>
<dbReference type="SUPFAM" id="SSF48371">
    <property type="entry name" value="ARM repeat"/>
    <property type="match status" value="1"/>
</dbReference>
<dbReference type="PANTHER" id="PTHR10997">
    <property type="entry name" value="IMPORTIN-7, 8, 11"/>
    <property type="match status" value="1"/>
</dbReference>
<dbReference type="GO" id="GO:0005049">
    <property type="term" value="F:nuclear export signal receptor activity"/>
    <property type="evidence" value="ECO:0007669"/>
    <property type="project" value="TreeGrafter"/>
</dbReference>
<comment type="caution">
    <text evidence="9">The sequence shown here is derived from an EMBL/GenBank/DDBJ whole genome shotgun (WGS) entry which is preliminary data.</text>
</comment>
<dbReference type="Pfam" id="PF03378">
    <property type="entry name" value="CAS_CSE1"/>
    <property type="match status" value="1"/>
</dbReference>
<evidence type="ECO:0000259" key="8">
    <source>
        <dbReference type="PROSITE" id="PS50166"/>
    </source>
</evidence>
<keyword evidence="5" id="KW-0963">Cytoplasm</keyword>